<feature type="domain" description="Peptidase M13 C-terminal" evidence="8">
    <location>
        <begin position="527"/>
        <end position="615"/>
    </location>
</feature>
<evidence type="ECO:0000256" key="2">
    <source>
        <dbReference type="ARBA" id="ARBA00022670"/>
    </source>
</evidence>
<dbReference type="Gene3D" id="1.10.1380.10">
    <property type="entry name" value="Neutral endopeptidase , domain2"/>
    <property type="match status" value="1"/>
</dbReference>
<evidence type="ECO:0000313" key="10">
    <source>
        <dbReference type="Ensembl" id="ENSSGRP00000058405.1"/>
    </source>
</evidence>
<gene>
    <name evidence="10" type="primary">LOC107592889</name>
</gene>
<dbReference type="Proteomes" id="UP000472262">
    <property type="component" value="Unassembled WGS sequence"/>
</dbReference>
<keyword evidence="7" id="KW-0812">Transmembrane</keyword>
<dbReference type="Ensembl" id="ENSSGRT00000062318.1">
    <property type="protein sequence ID" value="ENSSGRP00000058405.1"/>
    <property type="gene ID" value="ENSSGRG00000030101.1"/>
</dbReference>
<dbReference type="GO" id="GO:0016485">
    <property type="term" value="P:protein processing"/>
    <property type="evidence" value="ECO:0007669"/>
    <property type="project" value="TreeGrafter"/>
</dbReference>
<organism evidence="10 11">
    <name type="scientific">Sinocyclocheilus grahami</name>
    <name type="common">Dianchi golden-line fish</name>
    <name type="synonym">Barbus grahami</name>
    <dbReference type="NCBI Taxonomy" id="75366"/>
    <lineage>
        <taxon>Eukaryota</taxon>
        <taxon>Metazoa</taxon>
        <taxon>Chordata</taxon>
        <taxon>Craniata</taxon>
        <taxon>Vertebrata</taxon>
        <taxon>Euteleostomi</taxon>
        <taxon>Actinopterygii</taxon>
        <taxon>Neopterygii</taxon>
        <taxon>Teleostei</taxon>
        <taxon>Ostariophysi</taxon>
        <taxon>Cypriniformes</taxon>
        <taxon>Cyprinidae</taxon>
        <taxon>Cyprininae</taxon>
        <taxon>Sinocyclocheilus</taxon>
    </lineage>
</organism>
<dbReference type="PRINTS" id="PR00786">
    <property type="entry name" value="NEPRILYSIN"/>
</dbReference>
<dbReference type="InterPro" id="IPR018497">
    <property type="entry name" value="Peptidase_M13_C"/>
</dbReference>
<protein>
    <submittedName>
        <fullName evidence="10">Membrane metallo-endopeptidase-like 1</fullName>
    </submittedName>
</protein>
<dbReference type="PANTHER" id="PTHR11733">
    <property type="entry name" value="ZINC METALLOPROTEASE FAMILY M13 NEPRILYSIN-RELATED"/>
    <property type="match status" value="1"/>
</dbReference>
<dbReference type="PROSITE" id="PS51885">
    <property type="entry name" value="NEPRILYSIN"/>
    <property type="match status" value="1"/>
</dbReference>
<feature type="transmembrane region" description="Helical" evidence="7">
    <location>
        <begin position="21"/>
        <end position="47"/>
    </location>
</feature>
<dbReference type="InterPro" id="IPR008753">
    <property type="entry name" value="Peptidase_M13_N"/>
</dbReference>
<evidence type="ECO:0000256" key="6">
    <source>
        <dbReference type="ARBA" id="ARBA00023049"/>
    </source>
</evidence>
<evidence type="ECO:0000313" key="11">
    <source>
        <dbReference type="Proteomes" id="UP000472262"/>
    </source>
</evidence>
<keyword evidence="11" id="KW-1185">Reference proteome</keyword>
<evidence type="ECO:0000256" key="1">
    <source>
        <dbReference type="ARBA" id="ARBA00001947"/>
    </source>
</evidence>
<dbReference type="InterPro" id="IPR024079">
    <property type="entry name" value="MetalloPept_cat_dom_sf"/>
</dbReference>
<dbReference type="InterPro" id="IPR042089">
    <property type="entry name" value="Peptidase_M13_dom_2"/>
</dbReference>
<feature type="domain" description="Peptidase M13 N-terminal" evidence="9">
    <location>
        <begin position="67"/>
        <end position="458"/>
    </location>
</feature>
<dbReference type="Pfam" id="PF05649">
    <property type="entry name" value="Peptidase_M13_N"/>
    <property type="match status" value="1"/>
</dbReference>
<accession>A0A672PBL6</accession>
<keyword evidence="7" id="KW-0472">Membrane</keyword>
<dbReference type="PANTHER" id="PTHR11733:SF141">
    <property type="entry name" value="MEMBRANE METALLO-ENDOPEPTIDASE-LIKE 1"/>
    <property type="match status" value="1"/>
</dbReference>
<proteinExistence type="predicted"/>
<dbReference type="Pfam" id="PF01431">
    <property type="entry name" value="Peptidase_M13"/>
    <property type="match status" value="1"/>
</dbReference>
<keyword evidence="6" id="KW-0482">Metalloprotease</keyword>
<reference evidence="10" key="1">
    <citation type="submission" date="2025-08" db="UniProtKB">
        <authorList>
            <consortium name="Ensembl"/>
        </authorList>
    </citation>
    <scope>IDENTIFICATION</scope>
</reference>
<keyword evidence="7" id="KW-1133">Transmembrane helix</keyword>
<dbReference type="GO" id="GO:0004222">
    <property type="term" value="F:metalloendopeptidase activity"/>
    <property type="evidence" value="ECO:0007669"/>
    <property type="project" value="InterPro"/>
</dbReference>
<keyword evidence="5" id="KW-0862">Zinc</keyword>
<evidence type="ECO:0000256" key="4">
    <source>
        <dbReference type="ARBA" id="ARBA00022801"/>
    </source>
</evidence>
<dbReference type="SUPFAM" id="SSF55486">
    <property type="entry name" value="Metalloproteases ('zincins'), catalytic domain"/>
    <property type="match status" value="1"/>
</dbReference>
<dbReference type="GO" id="GO:0046872">
    <property type="term" value="F:metal ion binding"/>
    <property type="evidence" value="ECO:0007669"/>
    <property type="project" value="UniProtKB-KW"/>
</dbReference>
<dbReference type="CDD" id="cd08662">
    <property type="entry name" value="M13"/>
    <property type="match status" value="1"/>
</dbReference>
<evidence type="ECO:0000256" key="5">
    <source>
        <dbReference type="ARBA" id="ARBA00022833"/>
    </source>
</evidence>
<evidence type="ECO:0000259" key="9">
    <source>
        <dbReference type="Pfam" id="PF05649"/>
    </source>
</evidence>
<reference evidence="10" key="2">
    <citation type="submission" date="2025-09" db="UniProtKB">
        <authorList>
            <consortium name="Ensembl"/>
        </authorList>
    </citation>
    <scope>IDENTIFICATION</scope>
</reference>
<evidence type="ECO:0000256" key="3">
    <source>
        <dbReference type="ARBA" id="ARBA00022723"/>
    </source>
</evidence>
<name>A0A672PBL6_SINGR</name>
<dbReference type="Gene3D" id="3.40.390.10">
    <property type="entry name" value="Collagenase (Catalytic Domain)"/>
    <property type="match status" value="2"/>
</dbReference>
<evidence type="ECO:0000256" key="7">
    <source>
        <dbReference type="SAM" id="Phobius"/>
    </source>
</evidence>
<dbReference type="GO" id="GO:0005886">
    <property type="term" value="C:plasma membrane"/>
    <property type="evidence" value="ECO:0007669"/>
    <property type="project" value="TreeGrafter"/>
</dbReference>
<keyword evidence="3" id="KW-0479">Metal-binding</keyword>
<dbReference type="InterPro" id="IPR000718">
    <property type="entry name" value="Peptidase_M13"/>
</dbReference>
<keyword evidence="4" id="KW-0378">Hydrolase</keyword>
<dbReference type="AlphaFoldDB" id="A0A672PBL6"/>
<comment type="cofactor">
    <cofactor evidence="1">
        <name>Zn(2+)</name>
        <dbReference type="ChEBI" id="CHEBI:29105"/>
    </cofactor>
</comment>
<keyword evidence="2" id="KW-0645">Protease</keyword>
<sequence>MGKSESQMDIMEKSTKPRKHRWTVVEIGLSVTVLLMSCALAGLIVLYTSCVTAAARLLQNMDPSVEPCQNFYQYACGGWIERHVIPETSSLHSVFNILRDELEIVLKGVLEMENKDDREAFKKAKTLYSSCMNETLIEQRDSRPLLRLIDSIGDWPVASGAWNSTAGTGDMWRLEDTLAVLNARYNKKAVFEMFVWPDDRDSSRYIIHVDQPALGMPSRDYYLSDGNYKKVHCAYLEFMVSIARIAREDRNLTQDEERVREDMTRVLELETDIANATSPAEERNDITVLYNKMTLREVQQAFNLNGFNWTRYIQGIMSSVSVTVQPDEPIVVYCSPYLEKLSDVLSKHSHRTLQNYLAWMLIMERVSSMSRRFKDVRAHYRKALHGTTVEEARWRDCVRYVQGNMENAVGALYVRETFSGNSKRMVRDLIRKIQEAYVETLEELSWMDEQSKEKAREKHPNQLISHSHKFKNDDYLSLSVCSQLNFSEENYFENILENLAASAQKVHKKLREPVDPDMWIIGAAVVNAFYSHNRNQIVFPAGILQPPFFSEKQLQALNFGGIGMVIGHEITHGFDDHGRNFDKDGNMYNWWSNYSAERFEDQSKCMVEQYGKFSWKLAGGQNQKGILERPNLYPLNILLDFKTQNYYVNYYLKCHVCLFVLNRVLGSLQNFEAFSEAFHCARGAPMNPEEKCRVW</sequence>
<evidence type="ECO:0000259" key="8">
    <source>
        <dbReference type="Pfam" id="PF01431"/>
    </source>
</evidence>